<keyword evidence="3" id="KW-1185">Reference proteome</keyword>
<name>A0A9Q0XXT8_9SAUR</name>
<evidence type="ECO:0000259" key="1">
    <source>
        <dbReference type="Pfam" id="PF14977"/>
    </source>
</evidence>
<proteinExistence type="predicted"/>
<dbReference type="InterPro" id="IPR029281">
    <property type="entry name" value="FAM194_C"/>
</dbReference>
<dbReference type="Proteomes" id="UP001142489">
    <property type="component" value="Unassembled WGS sequence"/>
</dbReference>
<reference evidence="2" key="1">
    <citation type="journal article" date="2023" name="DNA Res.">
        <title>Chromosome-level genome assembly of Phrynocephalus forsythii using third-generation DNA sequencing and Hi-C analysis.</title>
        <authorList>
            <person name="Qi Y."/>
            <person name="Zhao W."/>
            <person name="Zhao Y."/>
            <person name="Niu C."/>
            <person name="Cao S."/>
            <person name="Zhang Y."/>
        </authorList>
    </citation>
    <scope>NUCLEOTIDE SEQUENCE</scope>
    <source>
        <tissue evidence="2">Muscle</tissue>
    </source>
</reference>
<gene>
    <name evidence="2" type="ORF">JRQ81_016096</name>
</gene>
<dbReference type="PANTHER" id="PTHR23093:SF16">
    <property type="entry name" value="FAM194 C-TERMINAL DOMAIN-CONTAINING PROTEIN"/>
    <property type="match status" value="1"/>
</dbReference>
<dbReference type="OrthoDB" id="6351677at2759"/>
<dbReference type="PANTHER" id="PTHR23093">
    <property type="entry name" value="SIMILAR TO CHROMOSOME 3 OPEN READING FRAME 20"/>
    <property type="match status" value="1"/>
</dbReference>
<evidence type="ECO:0000313" key="3">
    <source>
        <dbReference type="Proteomes" id="UP001142489"/>
    </source>
</evidence>
<accession>A0A9Q0XXT8</accession>
<dbReference type="EMBL" id="JAPFRF010000006">
    <property type="protein sequence ID" value="KAJ7329922.1"/>
    <property type="molecule type" value="Genomic_DNA"/>
</dbReference>
<sequence length="399" mass="43788">MMYHQKGGMVTTKDGEILRKWKWPGAGKLDDPVIAQVNKYITVRIAGRFAVSLIYRWQHESIHLSLSVGGVAVPQLESLSSLHEVQNLAHFSPILMQPLIHLANSLACIGARQVGCTRYATLFSLAESLCDCRPSSGTGHGPEISLLHIHKGSTFPPRGGQECKISPASAFLRKNKSCEAAVSRNLPPFRSAVPPEPSRSPYLLTGDLKTKQVAPDLVGLSKENIPRLPKARSSPTACFSVHTACPVILQRAMLGEESRICRCSNRQIPSVTDLEYDHVLNNQASSPEQITVVCVTASVGAAKCDPRTEEHLEWLYERKNKDRSMPFTQGHLDSFCLLKYDINSADEFTGRCGSLLVKRHNIAPGMVLVGYTYPSCHSVIQGTPAAEREMIDTKEHAGV</sequence>
<protein>
    <recommendedName>
        <fullName evidence="1">FAM194 C-terminal domain-containing protein</fullName>
    </recommendedName>
</protein>
<evidence type="ECO:0000313" key="2">
    <source>
        <dbReference type="EMBL" id="KAJ7329922.1"/>
    </source>
</evidence>
<dbReference type="AlphaFoldDB" id="A0A9Q0XXT8"/>
<feature type="domain" description="FAM194 C-terminal" evidence="1">
    <location>
        <begin position="2"/>
        <end position="87"/>
    </location>
</feature>
<dbReference type="Pfam" id="PF14977">
    <property type="entry name" value="FAM194"/>
    <property type="match status" value="1"/>
</dbReference>
<organism evidence="2 3">
    <name type="scientific">Phrynocephalus forsythii</name>
    <dbReference type="NCBI Taxonomy" id="171643"/>
    <lineage>
        <taxon>Eukaryota</taxon>
        <taxon>Metazoa</taxon>
        <taxon>Chordata</taxon>
        <taxon>Craniata</taxon>
        <taxon>Vertebrata</taxon>
        <taxon>Euteleostomi</taxon>
        <taxon>Lepidosauria</taxon>
        <taxon>Squamata</taxon>
        <taxon>Bifurcata</taxon>
        <taxon>Unidentata</taxon>
        <taxon>Episquamata</taxon>
        <taxon>Toxicofera</taxon>
        <taxon>Iguania</taxon>
        <taxon>Acrodonta</taxon>
        <taxon>Agamidae</taxon>
        <taxon>Agaminae</taxon>
        <taxon>Phrynocephalus</taxon>
    </lineage>
</organism>
<comment type="caution">
    <text evidence="2">The sequence shown here is derived from an EMBL/GenBank/DDBJ whole genome shotgun (WGS) entry which is preliminary data.</text>
</comment>